<gene>
    <name evidence="8" type="ORF">LPLAT_LOCUS10507</name>
</gene>
<dbReference type="GO" id="GO:0036122">
    <property type="term" value="F:BMP binding"/>
    <property type="evidence" value="ECO:0007669"/>
    <property type="project" value="TreeGrafter"/>
</dbReference>
<dbReference type="SUPFAM" id="SSF57603">
    <property type="entry name" value="FnI-like domain"/>
    <property type="match status" value="5"/>
</dbReference>
<dbReference type="PANTHER" id="PTHR46698:SF4">
    <property type="entry name" value="CROSSVEINLESS 2"/>
    <property type="match status" value="1"/>
</dbReference>
<dbReference type="AlphaFoldDB" id="A0AAV2NXI2"/>
<dbReference type="SMART" id="SM00216">
    <property type="entry name" value="VWD"/>
    <property type="match status" value="1"/>
</dbReference>
<dbReference type="Pfam" id="PF00094">
    <property type="entry name" value="VWD"/>
    <property type="match status" value="1"/>
</dbReference>
<evidence type="ECO:0000259" key="7">
    <source>
        <dbReference type="PROSITE" id="PS51233"/>
    </source>
</evidence>
<sequence>MGLTRLLSIMLTLALALAFLLSVTRHCDATSETIRGSRETCDTEGDDIVVDKILNTSCFRCICKNGFVECLKQQCPSVDGCYALLDPRDDECCHKCTGCVQNGVHHDSDTEWTEKNDPCYIFTCKAGIVTKSKLQCYTPCSKPKPAPPGQCCPICDGCLVNGQKVTADRSVTTTEDPCVTCRCNNNKQLTCAKLACPMLSCPTTKMIRDPGSCCPRCEGSARFFQPPKGACMLGMRVLNSGTQYCTDACTCCTCVNSTLSCVRDTCPVLECPRELQTTMPNRCCPQCPAIQESRASCSYGGRTYQDGEDWKLDSCKTCTCKQGKVRCAMPMCPHLSPCPPYSKLEHPEGQCCPRCVESDGICTVFGDPHYRTFDGKFYTFKGACKYQLVNDCVTHTFSIRVTNDAKKTKSSAWTKTIALKVGDLKVNLGQKMRVKVNGKRVDLPYRIDNRLSINCTVDNVIVSTNIGIKVLWDGISFLEVSVPSSYRGRLCGLCGNFNSQTKDDFTTRHGRLLQDVQKFGQSWAVATKKTCENVRFPKLGNVDKERRCRGRKDHRLCNRLRSQIFDPCHKKVNPMMYYKACLQDMCECPTEHCYCQSFMAYAHECKRLGTQLPHWRKATRCRTVWDQLANSANTSTCRGVN</sequence>
<dbReference type="SMART" id="SM00214">
    <property type="entry name" value="VWC"/>
    <property type="match status" value="5"/>
</dbReference>
<dbReference type="SMART" id="SM00832">
    <property type="entry name" value="C8"/>
    <property type="match status" value="1"/>
</dbReference>
<dbReference type="InterPro" id="IPR001007">
    <property type="entry name" value="VWF_dom"/>
</dbReference>
<dbReference type="PROSITE" id="PS51233">
    <property type="entry name" value="VWFD"/>
    <property type="match status" value="1"/>
</dbReference>
<organism evidence="8 9">
    <name type="scientific">Lasius platythorax</name>
    <dbReference type="NCBI Taxonomy" id="488582"/>
    <lineage>
        <taxon>Eukaryota</taxon>
        <taxon>Metazoa</taxon>
        <taxon>Ecdysozoa</taxon>
        <taxon>Arthropoda</taxon>
        <taxon>Hexapoda</taxon>
        <taxon>Insecta</taxon>
        <taxon>Pterygota</taxon>
        <taxon>Neoptera</taxon>
        <taxon>Endopterygota</taxon>
        <taxon>Hymenoptera</taxon>
        <taxon>Apocrita</taxon>
        <taxon>Aculeata</taxon>
        <taxon>Formicoidea</taxon>
        <taxon>Formicidae</taxon>
        <taxon>Formicinae</taxon>
        <taxon>Lasius</taxon>
        <taxon>Lasius</taxon>
    </lineage>
</organism>
<evidence type="ECO:0000256" key="3">
    <source>
        <dbReference type="ARBA" id="ARBA00022729"/>
    </source>
</evidence>
<evidence type="ECO:0000256" key="4">
    <source>
        <dbReference type="ARBA" id="ARBA00022737"/>
    </source>
</evidence>
<dbReference type="GO" id="GO:0030513">
    <property type="term" value="P:positive regulation of BMP signaling pathway"/>
    <property type="evidence" value="ECO:0007669"/>
    <property type="project" value="TreeGrafter"/>
</dbReference>
<dbReference type="PANTHER" id="PTHR46698">
    <property type="entry name" value="CROSSVEINLESS 2"/>
    <property type="match status" value="1"/>
</dbReference>
<dbReference type="PROSITE" id="PS50184">
    <property type="entry name" value="VWFC_2"/>
    <property type="match status" value="3"/>
</dbReference>
<dbReference type="Gene3D" id="6.20.200.20">
    <property type="match status" value="5"/>
</dbReference>
<dbReference type="Pfam" id="PF00093">
    <property type="entry name" value="VWC"/>
    <property type="match status" value="1"/>
</dbReference>
<dbReference type="Pfam" id="PF23334">
    <property type="entry name" value="VWC2L_2nd"/>
    <property type="match status" value="1"/>
</dbReference>
<feature type="domain" description="VWFC" evidence="6">
    <location>
        <begin position="295"/>
        <end position="356"/>
    </location>
</feature>
<keyword evidence="4" id="KW-0677">Repeat</keyword>
<evidence type="ECO:0000313" key="9">
    <source>
        <dbReference type="Proteomes" id="UP001497644"/>
    </source>
</evidence>
<protein>
    <recommendedName>
        <fullName evidence="10">BMP-binding endothelial regulator protein</fullName>
    </recommendedName>
</protein>
<proteinExistence type="predicted"/>
<evidence type="ECO:0000313" key="8">
    <source>
        <dbReference type="EMBL" id="CAL1685013.1"/>
    </source>
</evidence>
<accession>A0AAV2NXI2</accession>
<feature type="domain" description="VWFD" evidence="7">
    <location>
        <begin position="360"/>
        <end position="532"/>
    </location>
</feature>
<keyword evidence="3 5" id="KW-0732">Signal</keyword>
<dbReference type="InterPro" id="IPR001846">
    <property type="entry name" value="VWF_type-D"/>
</dbReference>
<evidence type="ECO:0000259" key="6">
    <source>
        <dbReference type="PROSITE" id="PS50184"/>
    </source>
</evidence>
<dbReference type="Proteomes" id="UP001497644">
    <property type="component" value="Chromosome 5"/>
</dbReference>
<dbReference type="InterPro" id="IPR014853">
    <property type="entry name" value="VWF/SSPO/ZAN-like_Cys-rich_dom"/>
</dbReference>
<evidence type="ECO:0000256" key="2">
    <source>
        <dbReference type="ARBA" id="ARBA00022525"/>
    </source>
</evidence>
<dbReference type="Pfam" id="PF08742">
    <property type="entry name" value="C8"/>
    <property type="match status" value="1"/>
</dbReference>
<feature type="domain" description="VWFC" evidence="6">
    <location>
        <begin position="156"/>
        <end position="218"/>
    </location>
</feature>
<evidence type="ECO:0008006" key="10">
    <source>
        <dbReference type="Google" id="ProtNLM"/>
    </source>
</evidence>
<reference evidence="8" key="1">
    <citation type="submission" date="2024-04" db="EMBL/GenBank/DDBJ databases">
        <authorList>
            <consortium name="Molecular Ecology Group"/>
        </authorList>
    </citation>
    <scope>NUCLEOTIDE SEQUENCE</scope>
</reference>
<keyword evidence="9" id="KW-1185">Reference proteome</keyword>
<keyword evidence="2" id="KW-0964">Secreted</keyword>
<feature type="chain" id="PRO_5043550770" description="BMP-binding endothelial regulator protein" evidence="5">
    <location>
        <begin position="30"/>
        <end position="641"/>
    </location>
</feature>
<evidence type="ECO:0000256" key="1">
    <source>
        <dbReference type="ARBA" id="ARBA00004613"/>
    </source>
</evidence>
<comment type="subcellular location">
    <subcellularLocation>
        <location evidence="1">Secreted</location>
    </subcellularLocation>
</comment>
<dbReference type="PROSITE" id="PS01208">
    <property type="entry name" value="VWFC_1"/>
    <property type="match status" value="1"/>
</dbReference>
<feature type="domain" description="VWFC" evidence="6">
    <location>
        <begin position="229"/>
        <end position="288"/>
    </location>
</feature>
<dbReference type="GO" id="GO:0005576">
    <property type="term" value="C:extracellular region"/>
    <property type="evidence" value="ECO:0007669"/>
    <property type="project" value="UniProtKB-SubCell"/>
</dbReference>
<name>A0AAV2NXI2_9HYME</name>
<evidence type="ECO:0000256" key="5">
    <source>
        <dbReference type="SAM" id="SignalP"/>
    </source>
</evidence>
<dbReference type="InterPro" id="IPR052424">
    <property type="entry name" value="Kielin_Chordin-BMP_Reg"/>
</dbReference>
<feature type="signal peptide" evidence="5">
    <location>
        <begin position="1"/>
        <end position="29"/>
    </location>
</feature>
<dbReference type="EMBL" id="OZ034828">
    <property type="protein sequence ID" value="CAL1685013.1"/>
    <property type="molecule type" value="Genomic_DNA"/>
</dbReference>